<dbReference type="AlphaFoldDB" id="E6X2G8"/>
<keyword evidence="2 14" id="KW-0547">Nucleotide-binding</keyword>
<dbReference type="GO" id="GO:0000725">
    <property type="term" value="P:recombinational repair"/>
    <property type="evidence" value="ECO:0007669"/>
    <property type="project" value="TreeGrafter"/>
</dbReference>
<evidence type="ECO:0000259" key="16">
    <source>
        <dbReference type="PROSITE" id="PS51198"/>
    </source>
</evidence>
<dbReference type="Gene3D" id="3.40.50.300">
    <property type="entry name" value="P-loop containing nucleotide triphosphate hydrolases"/>
    <property type="match status" value="4"/>
</dbReference>
<dbReference type="HOGENOM" id="CLU_010638_1_0_7"/>
<dbReference type="eggNOG" id="COG1074">
    <property type="taxonomic scope" value="Bacteria"/>
</dbReference>
<dbReference type="Proteomes" id="UP000008633">
    <property type="component" value="Chromosome"/>
</dbReference>
<keyword evidence="4 14" id="KW-0378">Hydrolase</keyword>
<reference evidence="17 18" key="1">
    <citation type="journal article" date="2011" name="Stand. Genomic Sci.">
        <title>Complete genome sequence of Nitratifractor salsuginis type strain (E9I37-1).</title>
        <authorList>
            <person name="Anderson I."/>
            <person name="Sikorski J."/>
            <person name="Zeytun A."/>
            <person name="Nolan M."/>
            <person name="Lapidus A."/>
            <person name="Lucas S."/>
            <person name="Hammon N."/>
            <person name="Deshpande S."/>
            <person name="Cheng J.F."/>
            <person name="Tapia R."/>
            <person name="Han C."/>
            <person name="Goodwin L."/>
            <person name="Pitluck S."/>
            <person name="Liolios K."/>
            <person name="Pagani I."/>
            <person name="Ivanova N."/>
            <person name="Huntemann M."/>
            <person name="Mavromatis K."/>
            <person name="Ovchinikova G."/>
            <person name="Pati A."/>
            <person name="Chen A."/>
            <person name="Palaniappan K."/>
            <person name="Land M."/>
            <person name="Hauser L."/>
            <person name="Brambilla E.M."/>
            <person name="Ngatchou-Djao O.D."/>
            <person name="Rohde M."/>
            <person name="Tindall B.J."/>
            <person name="Goker M."/>
            <person name="Detter J.C."/>
            <person name="Woyke T."/>
            <person name="Bristow J."/>
            <person name="Eisen J.A."/>
            <person name="Markowitz V."/>
            <person name="Hugenholtz P."/>
            <person name="Klenk H.P."/>
            <person name="Kyrpides N.C."/>
        </authorList>
    </citation>
    <scope>NUCLEOTIDE SEQUENCE [LARGE SCALE GENOMIC DNA]</scope>
    <source>
        <strain evidence="18">DSM 16511 / JCM 12458 / E9I37-1</strain>
    </source>
</reference>
<dbReference type="Pfam" id="PF00580">
    <property type="entry name" value="UvrD-helicase"/>
    <property type="match status" value="1"/>
</dbReference>
<evidence type="ECO:0000256" key="7">
    <source>
        <dbReference type="ARBA" id="ARBA00022840"/>
    </source>
</evidence>
<dbReference type="PROSITE" id="PS51198">
    <property type="entry name" value="UVRD_HELICASE_ATP_BIND"/>
    <property type="match status" value="1"/>
</dbReference>
<evidence type="ECO:0000256" key="14">
    <source>
        <dbReference type="PROSITE-ProRule" id="PRU00560"/>
    </source>
</evidence>
<evidence type="ECO:0000256" key="15">
    <source>
        <dbReference type="SAM" id="MobiDB-lite"/>
    </source>
</evidence>
<evidence type="ECO:0000256" key="1">
    <source>
        <dbReference type="ARBA" id="ARBA00022722"/>
    </source>
</evidence>
<dbReference type="PANTHER" id="PTHR11070">
    <property type="entry name" value="UVRD / RECB / PCRA DNA HELICASE FAMILY MEMBER"/>
    <property type="match status" value="1"/>
</dbReference>
<name>E6X2G8_NITSE</name>
<dbReference type="KEGG" id="nsa:Nitsa_1930"/>
<keyword evidence="8" id="KW-0238">DNA-binding</keyword>
<dbReference type="Gene3D" id="3.90.320.10">
    <property type="match status" value="1"/>
</dbReference>
<dbReference type="InterPro" id="IPR000212">
    <property type="entry name" value="DNA_helicase_UvrD/REP"/>
</dbReference>
<organism evidence="17 18">
    <name type="scientific">Nitratifractor salsuginis (strain DSM 16511 / JCM 12458 / E9I37-1)</name>
    <dbReference type="NCBI Taxonomy" id="749222"/>
    <lineage>
        <taxon>Bacteria</taxon>
        <taxon>Pseudomonadati</taxon>
        <taxon>Campylobacterota</taxon>
        <taxon>Epsilonproteobacteria</taxon>
        <taxon>Campylobacterales</taxon>
        <taxon>Sulfurovaceae</taxon>
        <taxon>Nitratifractor</taxon>
    </lineage>
</organism>
<dbReference type="NCBIfam" id="NF010485">
    <property type="entry name" value="PRK13909.1-2"/>
    <property type="match status" value="1"/>
</dbReference>
<feature type="binding site" evidence="14">
    <location>
        <begin position="11"/>
        <end position="18"/>
    </location>
    <ligand>
        <name>ATP</name>
        <dbReference type="ChEBI" id="CHEBI:30616"/>
    </ligand>
</feature>
<comment type="catalytic activity">
    <reaction evidence="11">
        <text>Couples ATP hydrolysis with the unwinding of duplex DNA by translocating in the 3'-5' direction.</text>
        <dbReference type="EC" id="5.6.2.4"/>
    </reaction>
</comment>
<dbReference type="GO" id="GO:0043138">
    <property type="term" value="F:3'-5' DNA helicase activity"/>
    <property type="evidence" value="ECO:0007669"/>
    <property type="project" value="UniProtKB-EC"/>
</dbReference>
<evidence type="ECO:0000256" key="5">
    <source>
        <dbReference type="ARBA" id="ARBA00022806"/>
    </source>
</evidence>
<accession>E6X2G8</accession>
<keyword evidence="9" id="KW-0234">DNA repair</keyword>
<dbReference type="InterPro" id="IPR014017">
    <property type="entry name" value="DNA_helicase_UvrD-like_C"/>
</dbReference>
<dbReference type="OrthoDB" id="9810135at2"/>
<evidence type="ECO:0000313" key="18">
    <source>
        <dbReference type="Proteomes" id="UP000008633"/>
    </source>
</evidence>
<dbReference type="SUPFAM" id="SSF52540">
    <property type="entry name" value="P-loop containing nucleoside triphosphate hydrolases"/>
    <property type="match status" value="1"/>
</dbReference>
<dbReference type="GO" id="GO:0003677">
    <property type="term" value="F:DNA binding"/>
    <property type="evidence" value="ECO:0007669"/>
    <property type="project" value="UniProtKB-KW"/>
</dbReference>
<gene>
    <name evidence="17" type="ordered locus">Nitsa_1930</name>
</gene>
<sequence length="915" mass="103745">MGFQPFLALSASAGSGKTFALSVRYVALLFLGESSSSILAATFTNKAAAEMRHRVVEALRRLDEADFAPFLGELAKQTGLSPDEILAKRPGVLRRFLDSPTHIVTLDSFFVSVLKAGALEIGLDPGFVTKEEASVGLQEAFLEELDREGMLPVLVELAIQMERRRVEGMTESLASLYAQDPLLPPFPEGDGTLRGLEGEIEALRASLYERVQQVGASATAVRNFAPATVAELFAKSVFNHPSLEEHRNYRKYLPKDPRIEEEYQQLRTLLGRWAAARERAVLHRLGRLYDHYRNTRISRAKSRNMLDFDDLGYFAYRLLYESLSKDLLYFRLDSRFRHILLDEFQDTSTLQFLLLKPLIDEIFAGKGQSDFRTFFYVGDTKQSLYRFRGGVEELFDRVAEHYGIEVNPLSHNYRSAKGIVESVNRWFAEVMPGYLPQIPQSGKEGYVEVLEAEEPLAEATAQALRLIDAGIDPERIAFLVATNKEGKELQERCVEAGIPTVLQTSSSLRTLPQIAALVRMAEHLYREEALDAEALLRRSGRKEHPDLGWYRPSMRPVEVLHRLLESYAAFDNDPNFLRLLEFAAGYESLPEFLEEFESSRIGVAPHTLRGARILTIHGSKGLEFDYVILLDRSGRGSSERDALIPRYNENLHIERFFYRISGRERFDETYAELLEERKAAAEKDRLNLLYVALTRAAEGMIVLKKPEQSIFEPLGMVPMRRGELPKIEDESKVQEEAPRIPDVVLSRYGRQEEPPTSEDEGEGPDYEAILFGTALHYALEMMEPFGPEGIEGALDAVRNRYGAQLSEEQIAAIASRMEALMQDEPFTQMLRGARIQKEQPLAHRGKLLQIDLLLDYGDRFRILDYKSSRKFAEHHRRQLRTYIEAVESITGRPAEGALVYLTEEGVEIEGLGMEN</sequence>
<dbReference type="InterPro" id="IPR038726">
    <property type="entry name" value="PDDEXK_AddAB-type"/>
</dbReference>
<keyword evidence="6" id="KW-0269">Exonuclease</keyword>
<evidence type="ECO:0000256" key="8">
    <source>
        <dbReference type="ARBA" id="ARBA00023125"/>
    </source>
</evidence>
<keyword evidence="10" id="KW-0413">Isomerase</keyword>
<keyword evidence="5 14" id="KW-0347">Helicase</keyword>
<evidence type="ECO:0000256" key="11">
    <source>
        <dbReference type="ARBA" id="ARBA00034617"/>
    </source>
</evidence>
<evidence type="ECO:0000256" key="3">
    <source>
        <dbReference type="ARBA" id="ARBA00022763"/>
    </source>
</evidence>
<dbReference type="EC" id="5.6.2.4" evidence="12"/>
<keyword evidence="18" id="KW-1185">Reference proteome</keyword>
<evidence type="ECO:0000256" key="2">
    <source>
        <dbReference type="ARBA" id="ARBA00022741"/>
    </source>
</evidence>
<feature type="compositionally biased region" description="Acidic residues" evidence="15">
    <location>
        <begin position="755"/>
        <end position="764"/>
    </location>
</feature>
<dbReference type="InterPro" id="IPR011335">
    <property type="entry name" value="Restrct_endonuc-II-like"/>
</dbReference>
<dbReference type="InterPro" id="IPR014016">
    <property type="entry name" value="UvrD-like_ATP-bd"/>
</dbReference>
<proteinExistence type="predicted"/>
<keyword evidence="1" id="KW-0540">Nuclease</keyword>
<keyword evidence="7 14" id="KW-0067">ATP-binding</keyword>
<dbReference type="RefSeq" id="WP_013554858.1">
    <property type="nucleotide sequence ID" value="NC_014935.1"/>
</dbReference>
<reference evidence="18" key="2">
    <citation type="submission" date="2011-01" db="EMBL/GenBank/DDBJ databases">
        <title>The complete genome of Nitratifractor salsuginis DSM 16511.</title>
        <authorList>
            <consortium name="US DOE Joint Genome Institute (JGI-PGF)"/>
            <person name="Lucas S."/>
            <person name="Copeland A."/>
            <person name="Lapidus A."/>
            <person name="Bruce D."/>
            <person name="Goodwin L."/>
            <person name="Pitluck S."/>
            <person name="Kyrpides N."/>
            <person name="Mavromatis K."/>
            <person name="Ivanova N."/>
            <person name="Mikhailova N."/>
            <person name="Zeytun A."/>
            <person name="Detter J.C."/>
            <person name="Tapia R."/>
            <person name="Han C."/>
            <person name="Land M."/>
            <person name="Hauser L."/>
            <person name="Markowitz V."/>
            <person name="Cheng J.-F."/>
            <person name="Hugenholtz P."/>
            <person name="Woyke T."/>
            <person name="Wu D."/>
            <person name="Tindall B."/>
            <person name="Schuetze A."/>
            <person name="Brambilla E."/>
            <person name="Klenk H.-P."/>
            <person name="Eisen J.A."/>
        </authorList>
    </citation>
    <scope>NUCLEOTIDE SEQUENCE [LARGE SCALE GENOMIC DNA]</scope>
    <source>
        <strain evidence="18">DSM 16511 / JCM 12458 / E9I37-1</strain>
    </source>
</reference>
<dbReference type="InterPro" id="IPR027417">
    <property type="entry name" value="P-loop_NTPase"/>
</dbReference>
<dbReference type="InterPro" id="IPR011604">
    <property type="entry name" value="PDDEXK-like_dom_sf"/>
</dbReference>
<evidence type="ECO:0000256" key="12">
    <source>
        <dbReference type="ARBA" id="ARBA00034808"/>
    </source>
</evidence>
<dbReference type="SUPFAM" id="SSF52980">
    <property type="entry name" value="Restriction endonuclease-like"/>
    <property type="match status" value="1"/>
</dbReference>
<evidence type="ECO:0000256" key="9">
    <source>
        <dbReference type="ARBA" id="ARBA00023204"/>
    </source>
</evidence>
<dbReference type="GO" id="GO:0004527">
    <property type="term" value="F:exonuclease activity"/>
    <property type="evidence" value="ECO:0007669"/>
    <property type="project" value="UniProtKB-KW"/>
</dbReference>
<evidence type="ECO:0000313" key="17">
    <source>
        <dbReference type="EMBL" id="ADV47173.1"/>
    </source>
</evidence>
<dbReference type="STRING" id="749222.Nitsa_1930"/>
<keyword evidence="3" id="KW-0227">DNA damage</keyword>
<evidence type="ECO:0000256" key="6">
    <source>
        <dbReference type="ARBA" id="ARBA00022839"/>
    </source>
</evidence>
<dbReference type="GO" id="GO:0005524">
    <property type="term" value="F:ATP binding"/>
    <property type="evidence" value="ECO:0007669"/>
    <property type="project" value="UniProtKB-UniRule"/>
</dbReference>
<dbReference type="EMBL" id="CP002452">
    <property type="protein sequence ID" value="ADV47173.1"/>
    <property type="molecule type" value="Genomic_DNA"/>
</dbReference>
<dbReference type="PANTHER" id="PTHR11070:SF67">
    <property type="entry name" value="DNA 3'-5' HELICASE"/>
    <property type="match status" value="1"/>
</dbReference>
<feature type="domain" description="UvrD-like helicase ATP-binding" evidence="16">
    <location>
        <begin position="1"/>
        <end position="416"/>
    </location>
</feature>
<evidence type="ECO:0000256" key="10">
    <source>
        <dbReference type="ARBA" id="ARBA00023235"/>
    </source>
</evidence>
<evidence type="ECO:0000256" key="4">
    <source>
        <dbReference type="ARBA" id="ARBA00022801"/>
    </source>
</evidence>
<dbReference type="Pfam" id="PF12705">
    <property type="entry name" value="PDDEXK_1"/>
    <property type="match status" value="1"/>
</dbReference>
<feature type="region of interest" description="Disordered" evidence="15">
    <location>
        <begin position="743"/>
        <end position="764"/>
    </location>
</feature>
<dbReference type="GO" id="GO:0005829">
    <property type="term" value="C:cytosol"/>
    <property type="evidence" value="ECO:0007669"/>
    <property type="project" value="TreeGrafter"/>
</dbReference>
<dbReference type="Pfam" id="PF13361">
    <property type="entry name" value="UvrD_C"/>
    <property type="match status" value="1"/>
</dbReference>
<evidence type="ECO:0000256" key="13">
    <source>
        <dbReference type="ARBA" id="ARBA00048988"/>
    </source>
</evidence>
<comment type="catalytic activity">
    <reaction evidence="13">
        <text>ATP + H2O = ADP + phosphate + H(+)</text>
        <dbReference type="Rhea" id="RHEA:13065"/>
        <dbReference type="ChEBI" id="CHEBI:15377"/>
        <dbReference type="ChEBI" id="CHEBI:15378"/>
        <dbReference type="ChEBI" id="CHEBI:30616"/>
        <dbReference type="ChEBI" id="CHEBI:43474"/>
        <dbReference type="ChEBI" id="CHEBI:456216"/>
        <dbReference type="EC" id="5.6.2.4"/>
    </reaction>
</comment>
<protein>
    <recommendedName>
        <fullName evidence="12">DNA 3'-5' helicase</fullName>
        <ecNumber evidence="12">5.6.2.4</ecNumber>
    </recommendedName>
</protein>